<evidence type="ECO:0000256" key="7">
    <source>
        <dbReference type="ARBA" id="ARBA00022984"/>
    </source>
</evidence>
<sequence>MLTVVAALVIAQALLVLSLRWVDPPTTAFMAANPEGSIQESVPVEHVSRTFLAAVIAHEDAALPYRAGAFEWSALWSRAYAHISGEEDPSGSTIPQQVAKNMFLNQELSAWRKGLEAGLSMEMAWLIDDRRMLELYVNYAQFGPTIYGVCSASWYYFDSPPGELSQAQAVQLVGLLPSPDTCSAHPAAAWTSRWTTAWAGCRARTWSTPRTGCRSTSTGSASSPSRTPVSRARLRAATLGRRLHVRARGDHRADRGGGHRLSHRHRRCATAAPAADSARMRAISDQGSSGSASRRSRGSALTASPISIRRTRTASNTRPSETFPRPTWASIASRGA</sequence>
<dbReference type="RefSeq" id="WP_324273532.1">
    <property type="nucleotide sequence ID" value="NZ_CP141261.1"/>
</dbReference>
<organism evidence="13 14">
    <name type="scientific">Blastococcus brunescens</name>
    <dbReference type="NCBI Taxonomy" id="1564165"/>
    <lineage>
        <taxon>Bacteria</taxon>
        <taxon>Bacillati</taxon>
        <taxon>Actinomycetota</taxon>
        <taxon>Actinomycetes</taxon>
        <taxon>Geodermatophilales</taxon>
        <taxon>Geodermatophilaceae</taxon>
        <taxon>Blastococcus</taxon>
    </lineage>
</organism>
<dbReference type="InterPro" id="IPR036950">
    <property type="entry name" value="PBP_transglycosylase"/>
</dbReference>
<dbReference type="InterPro" id="IPR001264">
    <property type="entry name" value="Glyco_trans_51"/>
</dbReference>
<feature type="compositionally biased region" description="Basic residues" evidence="11">
    <location>
        <begin position="258"/>
        <end position="268"/>
    </location>
</feature>
<evidence type="ECO:0000256" key="2">
    <source>
        <dbReference type="ARBA" id="ARBA00022519"/>
    </source>
</evidence>
<keyword evidence="7" id="KW-0573">Peptidoglycan synthesis</keyword>
<name>A0ABZ1AVK9_9ACTN</name>
<dbReference type="Pfam" id="PF00912">
    <property type="entry name" value="Transgly"/>
    <property type="match status" value="1"/>
</dbReference>
<keyword evidence="9" id="KW-0472">Membrane</keyword>
<feature type="compositionally biased region" description="Basic and acidic residues" evidence="11">
    <location>
        <begin position="247"/>
        <end position="257"/>
    </location>
</feature>
<gene>
    <name evidence="13" type="ORF">U6N30_19260</name>
</gene>
<feature type="compositionally biased region" description="Low complexity" evidence="11">
    <location>
        <begin position="269"/>
        <end position="304"/>
    </location>
</feature>
<keyword evidence="1" id="KW-1003">Cell membrane</keyword>
<protein>
    <submittedName>
        <fullName evidence="13">Transglycosylase domain-containing protein</fullName>
    </submittedName>
</protein>
<evidence type="ECO:0000259" key="12">
    <source>
        <dbReference type="Pfam" id="PF00912"/>
    </source>
</evidence>
<keyword evidence="5" id="KW-0812">Transmembrane</keyword>
<evidence type="ECO:0000256" key="11">
    <source>
        <dbReference type="SAM" id="MobiDB-lite"/>
    </source>
</evidence>
<reference evidence="13 14" key="1">
    <citation type="submission" date="2023-12" db="EMBL/GenBank/DDBJ databases">
        <title>Blastococcus brunescens sp. nov., an actonobacterium isolated from sandstone collected in sahara desert.</title>
        <authorList>
            <person name="Gtari M."/>
            <person name="Ghodhbane F."/>
        </authorList>
    </citation>
    <scope>NUCLEOTIDE SEQUENCE [LARGE SCALE GENOMIC DNA]</scope>
    <source>
        <strain evidence="13 14">BMG 8361</strain>
    </source>
</reference>
<dbReference type="PANTHER" id="PTHR30400">
    <property type="entry name" value="MONOFUNCTIONAL BIOSYNTHETIC PEPTIDOGLYCAN TRANSGLYCOSYLASE"/>
    <property type="match status" value="1"/>
</dbReference>
<proteinExistence type="predicted"/>
<evidence type="ECO:0000256" key="4">
    <source>
        <dbReference type="ARBA" id="ARBA00022679"/>
    </source>
</evidence>
<evidence type="ECO:0000256" key="6">
    <source>
        <dbReference type="ARBA" id="ARBA00022960"/>
    </source>
</evidence>
<keyword evidence="10" id="KW-0961">Cell wall biogenesis/degradation</keyword>
<keyword evidence="8" id="KW-1133">Transmembrane helix</keyword>
<keyword evidence="4" id="KW-0808">Transferase</keyword>
<keyword evidence="2" id="KW-0997">Cell inner membrane</keyword>
<dbReference type="Proteomes" id="UP001324287">
    <property type="component" value="Chromosome"/>
</dbReference>
<keyword evidence="3" id="KW-0328">Glycosyltransferase</keyword>
<evidence type="ECO:0000256" key="10">
    <source>
        <dbReference type="ARBA" id="ARBA00023316"/>
    </source>
</evidence>
<feature type="region of interest" description="Disordered" evidence="11">
    <location>
        <begin position="247"/>
        <end position="336"/>
    </location>
</feature>
<dbReference type="PANTHER" id="PTHR30400:SF0">
    <property type="entry name" value="BIOSYNTHETIC PEPTIDOGLYCAN TRANSGLYCOSYLASE"/>
    <property type="match status" value="1"/>
</dbReference>
<evidence type="ECO:0000256" key="8">
    <source>
        <dbReference type="ARBA" id="ARBA00022989"/>
    </source>
</evidence>
<feature type="compositionally biased region" description="Low complexity" evidence="11">
    <location>
        <begin position="208"/>
        <end position="228"/>
    </location>
</feature>
<feature type="region of interest" description="Disordered" evidence="11">
    <location>
        <begin position="208"/>
        <end position="230"/>
    </location>
</feature>
<dbReference type="Gene3D" id="1.10.3810.10">
    <property type="entry name" value="Biosynthetic peptidoglycan transglycosylase-like"/>
    <property type="match status" value="1"/>
</dbReference>
<keyword evidence="6" id="KW-0133">Cell shape</keyword>
<keyword evidence="14" id="KW-1185">Reference proteome</keyword>
<evidence type="ECO:0000256" key="1">
    <source>
        <dbReference type="ARBA" id="ARBA00022475"/>
    </source>
</evidence>
<evidence type="ECO:0000256" key="9">
    <source>
        <dbReference type="ARBA" id="ARBA00023136"/>
    </source>
</evidence>
<evidence type="ECO:0000313" key="13">
    <source>
        <dbReference type="EMBL" id="WRL62177.1"/>
    </source>
</evidence>
<accession>A0ABZ1AVK9</accession>
<evidence type="ECO:0000256" key="5">
    <source>
        <dbReference type="ARBA" id="ARBA00022692"/>
    </source>
</evidence>
<dbReference type="InterPro" id="IPR023346">
    <property type="entry name" value="Lysozyme-like_dom_sf"/>
</dbReference>
<evidence type="ECO:0000313" key="14">
    <source>
        <dbReference type="Proteomes" id="UP001324287"/>
    </source>
</evidence>
<dbReference type="SUPFAM" id="SSF53955">
    <property type="entry name" value="Lysozyme-like"/>
    <property type="match status" value="1"/>
</dbReference>
<dbReference type="InterPro" id="IPR011812">
    <property type="entry name" value="Pep_trsgly"/>
</dbReference>
<feature type="domain" description="Glycosyl transferase family 51" evidence="12">
    <location>
        <begin position="38"/>
        <end position="193"/>
    </location>
</feature>
<dbReference type="EMBL" id="CP141261">
    <property type="protein sequence ID" value="WRL62177.1"/>
    <property type="molecule type" value="Genomic_DNA"/>
</dbReference>
<evidence type="ECO:0000256" key="3">
    <source>
        <dbReference type="ARBA" id="ARBA00022676"/>
    </source>
</evidence>